<feature type="domain" description="UvrD-like helicase ATP-binding" evidence="9">
    <location>
        <begin position="11"/>
        <end position="70"/>
    </location>
</feature>
<evidence type="ECO:0000313" key="11">
    <source>
        <dbReference type="EMBL" id="ASE99814.1"/>
    </source>
</evidence>
<dbReference type="Pfam" id="PF13361">
    <property type="entry name" value="UvrD_C"/>
    <property type="match status" value="1"/>
</dbReference>
<evidence type="ECO:0000256" key="7">
    <source>
        <dbReference type="ARBA" id="ARBA00034808"/>
    </source>
</evidence>
<dbReference type="GO" id="GO:0000725">
    <property type="term" value="P:recombinational repair"/>
    <property type="evidence" value="ECO:0007669"/>
    <property type="project" value="TreeGrafter"/>
</dbReference>
<evidence type="ECO:0000256" key="5">
    <source>
        <dbReference type="ARBA" id="ARBA00023235"/>
    </source>
</evidence>
<dbReference type="GO" id="GO:0003677">
    <property type="term" value="F:DNA binding"/>
    <property type="evidence" value="ECO:0007669"/>
    <property type="project" value="InterPro"/>
</dbReference>
<evidence type="ECO:0000259" key="10">
    <source>
        <dbReference type="Pfam" id="PF13361"/>
    </source>
</evidence>
<reference evidence="11" key="1">
    <citation type="submission" date="2016-10" db="EMBL/GenBank/DDBJ databases">
        <authorList>
            <person name="Varghese N."/>
        </authorList>
    </citation>
    <scope>NUCLEOTIDE SEQUENCE</scope>
</reference>
<reference evidence="11" key="2">
    <citation type="journal article" date="2017" name="Nat. Commun.">
        <title>Single-virus genomics reveals hidden cosmopolitan and abundant viruses.</title>
        <authorList>
            <person name="Martinez-Hernandez F."/>
            <person name="Fornas O."/>
            <person name="Lluesma Gomez M."/>
            <person name="Bolduc B."/>
            <person name="de la Cruz Pena M.J."/>
            <person name="Martinez J.M."/>
            <person name="Anton J."/>
            <person name="Gasol J.M."/>
            <person name="Rosselli R."/>
            <person name="Rodriguez-Valera F."/>
            <person name="Sullivan M.B."/>
            <person name="Acinas S.G."/>
            <person name="Martinez-Garcia M."/>
        </authorList>
    </citation>
    <scope>NUCLEOTIDE SEQUENCE</scope>
</reference>
<dbReference type="InterPro" id="IPR014017">
    <property type="entry name" value="DNA_helicase_UvrD-like_C"/>
</dbReference>
<dbReference type="EMBL" id="KY052796">
    <property type="protein sequence ID" value="ASE99814.1"/>
    <property type="molecule type" value="Genomic_DNA"/>
</dbReference>
<sequence length="328" mass="38112">MLDLFIKEDTVPQLDIIFVDEAQDLTTKQWKVIEKLTSNCKFRYIAGDDDQAIYKWAGADVKRFLDIQGNVQILPVSYRLPRTIHKLACDISHKISLRQDKEWTSRDDQGSITDINSIEDVDMSDGEWLILARSGYQLFKAEAYCKRMGWFYEKGYHEFRTNKFVIAIRSWIKLNRGDTISFDELKKLYQCLKGITGIARGFKKLEGIDQNMEFSLGYLKENVGLLAEGDWQDIIVGLDPEDIIMFESLIKSGDIFKNKARIRLSTIHGIKGGESDNVVVISDISYKTWRKFNVEPDDEHRVFYVAITRAKKNLFLLQPETKYSYELR</sequence>
<dbReference type="PANTHER" id="PTHR11070:SF2">
    <property type="entry name" value="ATP-DEPENDENT DNA HELICASE SRS2"/>
    <property type="match status" value="1"/>
</dbReference>
<feature type="domain" description="UvrD-like helicase C-terminal" evidence="10">
    <location>
        <begin position="245"/>
        <end position="316"/>
    </location>
</feature>
<evidence type="ECO:0000256" key="3">
    <source>
        <dbReference type="ARBA" id="ARBA00022806"/>
    </source>
</evidence>
<evidence type="ECO:0000256" key="4">
    <source>
        <dbReference type="ARBA" id="ARBA00022840"/>
    </source>
</evidence>
<dbReference type="Gene3D" id="3.40.50.300">
    <property type="entry name" value="P-loop containing nucleotide triphosphate hydrolases"/>
    <property type="match status" value="2"/>
</dbReference>
<dbReference type="GO" id="GO:0016787">
    <property type="term" value="F:hydrolase activity"/>
    <property type="evidence" value="ECO:0007669"/>
    <property type="project" value="UniProtKB-KW"/>
</dbReference>
<name>A0A218MKK3_9VIRU</name>
<keyword evidence="1" id="KW-0547">Nucleotide-binding</keyword>
<dbReference type="GO" id="GO:0005524">
    <property type="term" value="F:ATP binding"/>
    <property type="evidence" value="ECO:0007669"/>
    <property type="project" value="UniProtKB-KW"/>
</dbReference>
<keyword evidence="3" id="KW-0347">Helicase</keyword>
<dbReference type="InterPro" id="IPR027417">
    <property type="entry name" value="P-loop_NTPase"/>
</dbReference>
<organism evidence="11">
    <name type="scientific">uncultured virus</name>
    <dbReference type="NCBI Taxonomy" id="340016"/>
    <lineage>
        <taxon>Viruses</taxon>
        <taxon>environmental samples</taxon>
    </lineage>
</organism>
<evidence type="ECO:0000256" key="6">
    <source>
        <dbReference type="ARBA" id="ARBA00034617"/>
    </source>
</evidence>
<proteinExistence type="predicted"/>
<keyword evidence="4" id="KW-0067">ATP-binding</keyword>
<evidence type="ECO:0000256" key="2">
    <source>
        <dbReference type="ARBA" id="ARBA00022801"/>
    </source>
</evidence>
<evidence type="ECO:0000259" key="9">
    <source>
        <dbReference type="Pfam" id="PF00580"/>
    </source>
</evidence>
<protein>
    <recommendedName>
        <fullName evidence="7">DNA 3'-5' helicase</fullName>
        <ecNumber evidence="7">5.6.2.4</ecNumber>
    </recommendedName>
</protein>
<accession>A0A218MKK3</accession>
<comment type="catalytic activity">
    <reaction evidence="6">
        <text>Couples ATP hydrolysis with the unwinding of duplex DNA by translocating in the 3'-5' direction.</text>
        <dbReference type="EC" id="5.6.2.4"/>
    </reaction>
</comment>
<evidence type="ECO:0000256" key="8">
    <source>
        <dbReference type="ARBA" id="ARBA00048988"/>
    </source>
</evidence>
<dbReference type="InterPro" id="IPR000212">
    <property type="entry name" value="DNA_helicase_UvrD/REP"/>
</dbReference>
<dbReference type="PANTHER" id="PTHR11070">
    <property type="entry name" value="UVRD / RECB / PCRA DNA HELICASE FAMILY MEMBER"/>
    <property type="match status" value="1"/>
</dbReference>
<dbReference type="InterPro" id="IPR014016">
    <property type="entry name" value="UvrD-like_ATP-bd"/>
</dbReference>
<keyword evidence="5" id="KW-0413">Isomerase</keyword>
<dbReference type="GO" id="GO:0043138">
    <property type="term" value="F:3'-5' DNA helicase activity"/>
    <property type="evidence" value="ECO:0007669"/>
    <property type="project" value="UniProtKB-EC"/>
</dbReference>
<dbReference type="SUPFAM" id="SSF52540">
    <property type="entry name" value="P-loop containing nucleoside triphosphate hydrolases"/>
    <property type="match status" value="1"/>
</dbReference>
<evidence type="ECO:0000256" key="1">
    <source>
        <dbReference type="ARBA" id="ARBA00022741"/>
    </source>
</evidence>
<comment type="catalytic activity">
    <reaction evidence="8">
        <text>ATP + H2O = ADP + phosphate + H(+)</text>
        <dbReference type="Rhea" id="RHEA:13065"/>
        <dbReference type="ChEBI" id="CHEBI:15377"/>
        <dbReference type="ChEBI" id="CHEBI:15378"/>
        <dbReference type="ChEBI" id="CHEBI:30616"/>
        <dbReference type="ChEBI" id="CHEBI:43474"/>
        <dbReference type="ChEBI" id="CHEBI:456216"/>
        <dbReference type="EC" id="5.6.2.4"/>
    </reaction>
</comment>
<dbReference type="EC" id="5.6.2.4" evidence="7"/>
<keyword evidence="2" id="KW-0378">Hydrolase</keyword>
<dbReference type="Pfam" id="PF00580">
    <property type="entry name" value="UvrD-helicase"/>
    <property type="match status" value="1"/>
</dbReference>